<sequence length="84" mass="9306">MDQLFDIAVSKDRLSVKLSSKADAQTDLSLNEDSILDVLRARKIVLGYKHGIIQQICKDPFSDVSSTDSGGFSRKIREACLFAE</sequence>
<evidence type="ECO:0000313" key="1">
    <source>
        <dbReference type="EMBL" id="RFU61552.1"/>
    </source>
</evidence>
<dbReference type="EMBL" id="QVTD01000013">
    <property type="protein sequence ID" value="RFU61552.1"/>
    <property type="molecule type" value="Genomic_DNA"/>
</dbReference>
<comment type="caution">
    <text evidence="1">The sequence shown here is derived from an EMBL/GenBank/DDBJ whole genome shotgun (WGS) entry which is preliminary data.</text>
</comment>
<proteinExistence type="predicted"/>
<reference evidence="1 2" key="1">
    <citation type="submission" date="2018-08" db="EMBL/GenBank/DDBJ databases">
        <title>Bacillus chawlae sp. nov., Bacillus glennii sp. nov., and Bacillus saganii sp. nov. Isolated from the Vehicle Assembly Building at Kennedy Space Center where the Viking Spacecraft were Assembled.</title>
        <authorList>
            <person name="Seuylemezian A."/>
            <person name="Vaishampayan P."/>
        </authorList>
    </citation>
    <scope>NUCLEOTIDE SEQUENCE [LARGE SCALE GENOMIC DNA]</scope>
    <source>
        <strain evidence="1 2">V44-8</strain>
    </source>
</reference>
<evidence type="ECO:0000313" key="2">
    <source>
        <dbReference type="Proteomes" id="UP000262939"/>
    </source>
</evidence>
<dbReference type="RefSeq" id="WP_117323798.1">
    <property type="nucleotide sequence ID" value="NZ_QVTD01000013.1"/>
</dbReference>
<gene>
    <name evidence="1" type="ORF">D0466_17265</name>
</gene>
<dbReference type="OrthoDB" id="9816426at2"/>
<keyword evidence="2" id="KW-1185">Reference proteome</keyword>
<accession>A0A372L887</accession>
<organism evidence="1 2">
    <name type="scientific">Peribacillus glennii</name>
    <dbReference type="NCBI Taxonomy" id="2303991"/>
    <lineage>
        <taxon>Bacteria</taxon>
        <taxon>Bacillati</taxon>
        <taxon>Bacillota</taxon>
        <taxon>Bacilli</taxon>
        <taxon>Bacillales</taxon>
        <taxon>Bacillaceae</taxon>
        <taxon>Peribacillus</taxon>
    </lineage>
</organism>
<dbReference type="AlphaFoldDB" id="A0A372L887"/>
<protein>
    <submittedName>
        <fullName evidence="1">Uncharacterized protein</fullName>
    </submittedName>
</protein>
<dbReference type="Proteomes" id="UP000262939">
    <property type="component" value="Unassembled WGS sequence"/>
</dbReference>
<name>A0A372L887_9BACI</name>